<dbReference type="KEGG" id="aluc:AKAW2_50317A"/>
<evidence type="ECO:0000313" key="2">
    <source>
        <dbReference type="EMBL" id="BCR99975.1"/>
    </source>
</evidence>
<evidence type="ECO:0000256" key="1">
    <source>
        <dbReference type="SAM" id="MobiDB-lite"/>
    </source>
</evidence>
<feature type="compositionally biased region" description="Low complexity" evidence="1">
    <location>
        <begin position="392"/>
        <end position="402"/>
    </location>
</feature>
<dbReference type="RefSeq" id="XP_041543738.1">
    <property type="nucleotide sequence ID" value="XM_041690122.1"/>
</dbReference>
<feature type="region of interest" description="Disordered" evidence="1">
    <location>
        <begin position="37"/>
        <end position="64"/>
    </location>
</feature>
<feature type="compositionally biased region" description="Polar residues" evidence="1">
    <location>
        <begin position="37"/>
        <end position="47"/>
    </location>
</feature>
<gene>
    <name evidence="2" type="ORF">AKAW2_50317A</name>
</gene>
<name>A0A7R7WBL9_ASPKA</name>
<accession>A0A7R7WBL9</accession>
<feature type="region of interest" description="Disordered" evidence="1">
    <location>
        <begin position="79"/>
        <end position="121"/>
    </location>
</feature>
<feature type="compositionally biased region" description="Polar residues" evidence="1">
    <location>
        <begin position="437"/>
        <end position="447"/>
    </location>
</feature>
<protein>
    <submittedName>
        <fullName evidence="2">Uncharacterized protein</fullName>
    </submittedName>
</protein>
<dbReference type="GeneID" id="64961297"/>
<organism evidence="2 3">
    <name type="scientific">Aspergillus kawachii</name>
    <name type="common">White koji mold</name>
    <name type="synonym">Aspergillus awamori var. kawachi</name>
    <dbReference type="NCBI Taxonomy" id="1069201"/>
    <lineage>
        <taxon>Eukaryota</taxon>
        <taxon>Fungi</taxon>
        <taxon>Dikarya</taxon>
        <taxon>Ascomycota</taxon>
        <taxon>Pezizomycotina</taxon>
        <taxon>Eurotiomycetes</taxon>
        <taxon>Eurotiomycetidae</taxon>
        <taxon>Eurotiales</taxon>
        <taxon>Aspergillaceae</taxon>
        <taxon>Aspergillus</taxon>
        <taxon>Aspergillus subgen. Circumdati</taxon>
    </lineage>
</organism>
<dbReference type="EMBL" id="AP024429">
    <property type="protein sequence ID" value="BCR99975.1"/>
    <property type="molecule type" value="Genomic_DNA"/>
</dbReference>
<keyword evidence="3" id="KW-1185">Reference proteome</keyword>
<sequence length="537" mass="60483">MDISSALQVLRDAKLDALWEHRQEIEITLSNISRRLRSTSPSTNSSDEPVFSPPQILDSSSSDELFESESNVDYHVIRHGPERRHVGNSQHGTISEGHGSTDPENSQSSSSPSHTRYRPQAKDWPSTLLAAAADDLPWLCTFLSQDPAMILDERTRERKDERIRDIQLVEGNDHAGRVEKIFRGLAQRSMGLQFTQIQRNANAGMTRVDELCDSICATDLKMRARIHRRTNSISKHLHQFTFSPDDRELVLRSINHGVKQLVVERLFERRLRESGRPSAACGISAFAALNMLSFKSLRFEDIPRFIDLLFLQTSKVQVCHNSTAPVSWQVGTFQVADILTVISPRFSVLQRHYNRSRSSTIPQDFEPASQPEYSPEYLDTVLLHPPVHQTSVSARPIAPSSRPSKRRRLKVSATSQPSSHDRASANTQPAEPDSIRHSGNQLRETNPTLSHIPDALMFSQSTFPTPGYYDVTQVVNYDQVDCGFNDINQLLGEGVYFNVNPYRQADPEGYGFCDVTHAVQDYTPHDASFVDSIMAFS</sequence>
<proteinExistence type="predicted"/>
<reference evidence="2" key="1">
    <citation type="submission" date="2021-01" db="EMBL/GenBank/DDBJ databases">
        <authorList>
            <consortium name="Aspergillus luchuensis mut. kawachii IFO 4304 genome sequencing consortium"/>
            <person name="Kazuki M."/>
            <person name="Futagami T."/>
        </authorList>
    </citation>
    <scope>NUCLEOTIDE SEQUENCE</scope>
    <source>
        <strain evidence="2">IFO 4308</strain>
    </source>
</reference>
<feature type="region of interest" description="Disordered" evidence="1">
    <location>
        <begin position="392"/>
        <end position="447"/>
    </location>
</feature>
<dbReference type="Proteomes" id="UP000661280">
    <property type="component" value="Chromosome 5"/>
</dbReference>
<dbReference type="AlphaFoldDB" id="A0A7R7WBL9"/>
<dbReference type="OrthoDB" id="4414647at2759"/>
<evidence type="ECO:0000313" key="3">
    <source>
        <dbReference type="Proteomes" id="UP000661280"/>
    </source>
</evidence>
<feature type="compositionally biased region" description="Polar residues" evidence="1">
    <location>
        <begin position="413"/>
        <end position="429"/>
    </location>
</feature>
<reference evidence="2" key="2">
    <citation type="submission" date="2021-02" db="EMBL/GenBank/DDBJ databases">
        <title>Aspergillus luchuensis mut. kawachii IFO 4304 genome sequence.</title>
        <authorList>
            <person name="Mori K."/>
            <person name="Kadooka C."/>
            <person name="Goto M."/>
            <person name="Futagami T."/>
        </authorList>
    </citation>
    <scope>NUCLEOTIDE SEQUENCE</scope>
    <source>
        <strain evidence="2">IFO 4308</strain>
    </source>
</reference>